<dbReference type="GO" id="GO:0005524">
    <property type="term" value="F:ATP binding"/>
    <property type="evidence" value="ECO:0007669"/>
    <property type="project" value="UniProtKB-KW"/>
</dbReference>
<keyword evidence="10" id="KW-0028">Amino-acid biosynthesis</keyword>
<evidence type="ECO:0000313" key="13">
    <source>
        <dbReference type="Proteomes" id="UP000184222"/>
    </source>
</evidence>
<evidence type="ECO:0000256" key="8">
    <source>
        <dbReference type="PIRSR" id="PIRSR000726-1"/>
    </source>
</evidence>
<organism evidence="12 13">
    <name type="scientific">Francisella uliginis</name>
    <dbReference type="NCBI Taxonomy" id="573570"/>
    <lineage>
        <taxon>Bacteria</taxon>
        <taxon>Pseudomonadati</taxon>
        <taxon>Pseudomonadota</taxon>
        <taxon>Gammaproteobacteria</taxon>
        <taxon>Thiotrichales</taxon>
        <taxon>Francisellaceae</taxon>
        <taxon>Francisella</taxon>
    </lineage>
</organism>
<comment type="similarity">
    <text evidence="2 9">Belongs to the aspartokinase family.</text>
</comment>
<name>A0A1L4BUS0_9GAMM</name>
<dbReference type="InterPro" id="IPR005260">
    <property type="entry name" value="Asp_kin_monofn"/>
</dbReference>
<feature type="binding site" evidence="8">
    <location>
        <begin position="9"/>
        <end position="12"/>
    </location>
    <ligand>
        <name>ATP</name>
        <dbReference type="ChEBI" id="CHEBI:30616"/>
    </ligand>
</feature>
<comment type="catalytic activity">
    <reaction evidence="7 9">
        <text>L-aspartate + ATP = 4-phospho-L-aspartate + ADP</text>
        <dbReference type="Rhea" id="RHEA:23776"/>
        <dbReference type="ChEBI" id="CHEBI:29991"/>
        <dbReference type="ChEBI" id="CHEBI:30616"/>
        <dbReference type="ChEBI" id="CHEBI:57535"/>
        <dbReference type="ChEBI" id="CHEBI:456216"/>
        <dbReference type="EC" id="2.7.2.4"/>
    </reaction>
</comment>
<evidence type="ECO:0000256" key="5">
    <source>
        <dbReference type="ARBA" id="ARBA00022777"/>
    </source>
</evidence>
<dbReference type="PANTHER" id="PTHR21499">
    <property type="entry name" value="ASPARTATE KINASE"/>
    <property type="match status" value="1"/>
</dbReference>
<evidence type="ECO:0000256" key="3">
    <source>
        <dbReference type="ARBA" id="ARBA00022679"/>
    </source>
</evidence>
<feature type="binding site" evidence="8">
    <location>
        <begin position="219"/>
        <end position="220"/>
    </location>
    <ligand>
        <name>ATP</name>
        <dbReference type="ChEBI" id="CHEBI:30616"/>
    </ligand>
</feature>
<dbReference type="EMBL" id="CP016796">
    <property type="protein sequence ID" value="API87590.1"/>
    <property type="molecule type" value="Genomic_DNA"/>
</dbReference>
<dbReference type="InterPro" id="IPR036393">
    <property type="entry name" value="AceGlu_kinase-like_sf"/>
</dbReference>
<comment type="pathway">
    <text evidence="10">Amino-acid biosynthesis; L-methionine biosynthesis via de novo pathway; L-homoserine from L-aspartate: step 1/3.</text>
</comment>
<dbReference type="STRING" id="573570.F7310_09585"/>
<dbReference type="InterPro" id="IPR001048">
    <property type="entry name" value="Asp/Glu/Uridylate_kinase"/>
</dbReference>
<dbReference type="OrthoDB" id="9799110at2"/>
<dbReference type="InterPro" id="IPR018042">
    <property type="entry name" value="Aspartate_kinase_CS"/>
</dbReference>
<feature type="domain" description="Aspartate/glutamate/uridylate kinase" evidence="11">
    <location>
        <begin position="5"/>
        <end position="275"/>
    </location>
</feature>
<reference evidence="12 13" key="1">
    <citation type="journal article" date="2016" name="Appl. Environ. Microbiol.">
        <title>Whole genome relationships among Francisella bacteria of diverse origin define new species and provide specific regions for detection.</title>
        <authorList>
            <person name="Challacombe J.F."/>
            <person name="Petersen J.M."/>
            <person name="Gallegos-Graves V."/>
            <person name="Hodge D."/>
            <person name="Pillai S."/>
            <person name="Kuske C.R."/>
        </authorList>
    </citation>
    <scope>NUCLEOTIDE SEQUENCE [LARGE SCALE GENOMIC DNA]</scope>
    <source>
        <strain evidence="13">TX07-7310</strain>
    </source>
</reference>
<keyword evidence="3 9" id="KW-0808">Transferase</keyword>
<keyword evidence="6 8" id="KW-0067">ATP-binding</keyword>
<dbReference type="Gene3D" id="1.20.120.1320">
    <property type="entry name" value="Aspartokinase, catalytic domain"/>
    <property type="match status" value="1"/>
</dbReference>
<dbReference type="GO" id="GO:0005829">
    <property type="term" value="C:cytosol"/>
    <property type="evidence" value="ECO:0007669"/>
    <property type="project" value="TreeGrafter"/>
</dbReference>
<dbReference type="GO" id="GO:0004072">
    <property type="term" value="F:aspartate kinase activity"/>
    <property type="evidence" value="ECO:0007669"/>
    <property type="project" value="UniProtKB-EC"/>
</dbReference>
<dbReference type="UniPathway" id="UPA00050">
    <property type="reaction ID" value="UER00461"/>
</dbReference>
<dbReference type="InterPro" id="IPR042199">
    <property type="entry name" value="AsparK_Bifunc_asparK/hSer_DH"/>
</dbReference>
<feature type="binding site" evidence="8">
    <location>
        <position position="46"/>
    </location>
    <ligand>
        <name>substrate</name>
    </ligand>
</feature>
<dbReference type="EC" id="2.7.2.4" evidence="9"/>
<dbReference type="UniPathway" id="UPA00051">
    <property type="reaction ID" value="UER00462"/>
</dbReference>
<dbReference type="RefSeq" id="WP_072713371.1">
    <property type="nucleotide sequence ID" value="NZ_CP016796.1"/>
</dbReference>
<dbReference type="Proteomes" id="UP000184222">
    <property type="component" value="Chromosome"/>
</dbReference>
<dbReference type="PROSITE" id="PS00324">
    <property type="entry name" value="ASPARTOKINASE"/>
    <property type="match status" value="1"/>
</dbReference>
<dbReference type="UniPathway" id="UPA00034">
    <property type="reaction ID" value="UER00015"/>
</dbReference>
<feature type="binding site" evidence="8">
    <location>
        <position position="225"/>
    </location>
    <ligand>
        <name>ATP</name>
        <dbReference type="ChEBI" id="CHEBI:30616"/>
    </ligand>
</feature>
<comment type="pathway">
    <text evidence="1 10">Amino-acid biosynthesis; L-lysine biosynthesis via DAP pathway; (S)-tetrahydrodipicolinate from L-aspartate: step 1/4.</text>
</comment>
<dbReference type="SUPFAM" id="SSF53633">
    <property type="entry name" value="Carbamate kinase-like"/>
    <property type="match status" value="1"/>
</dbReference>
<feature type="binding site" evidence="8">
    <location>
        <position position="119"/>
    </location>
    <ligand>
        <name>substrate</name>
    </ligand>
</feature>
<evidence type="ECO:0000256" key="9">
    <source>
        <dbReference type="RuleBase" id="RU003448"/>
    </source>
</evidence>
<evidence type="ECO:0000256" key="2">
    <source>
        <dbReference type="ARBA" id="ARBA00010122"/>
    </source>
</evidence>
<dbReference type="Gene3D" id="3.30.2130.10">
    <property type="entry name" value="VC0802-like"/>
    <property type="match status" value="1"/>
</dbReference>
<keyword evidence="5 9" id="KW-0418">Kinase</keyword>
<gene>
    <name evidence="12" type="ORF">F7310_09585</name>
</gene>
<evidence type="ECO:0000256" key="7">
    <source>
        <dbReference type="ARBA" id="ARBA00047872"/>
    </source>
</evidence>
<dbReference type="GO" id="GO:0009090">
    <property type="term" value="P:homoserine biosynthetic process"/>
    <property type="evidence" value="ECO:0007669"/>
    <property type="project" value="TreeGrafter"/>
</dbReference>
<dbReference type="AlphaFoldDB" id="A0A1L4BUS0"/>
<dbReference type="NCBIfam" id="TIGR00657">
    <property type="entry name" value="asp_kinases"/>
    <property type="match status" value="1"/>
</dbReference>
<protein>
    <recommendedName>
        <fullName evidence="9">Aspartokinase</fullName>
        <ecNumber evidence="9">2.7.2.4</ecNumber>
    </recommendedName>
</protein>
<keyword evidence="4 8" id="KW-0547">Nucleotide-binding</keyword>
<dbReference type="GO" id="GO:0009088">
    <property type="term" value="P:threonine biosynthetic process"/>
    <property type="evidence" value="ECO:0007669"/>
    <property type="project" value="UniProtKB-UniPathway"/>
</dbReference>
<evidence type="ECO:0000256" key="6">
    <source>
        <dbReference type="ARBA" id="ARBA00022840"/>
    </source>
</evidence>
<dbReference type="Gene3D" id="3.40.1160.10">
    <property type="entry name" value="Acetylglutamate kinase-like"/>
    <property type="match status" value="1"/>
</dbReference>
<dbReference type="PANTHER" id="PTHR21499:SF59">
    <property type="entry name" value="ASPARTOKINASE"/>
    <property type="match status" value="1"/>
</dbReference>
<accession>A0A1L4BUS0</accession>
<proteinExistence type="inferred from homology"/>
<feature type="binding site" evidence="8">
    <location>
        <begin position="255"/>
        <end position="256"/>
    </location>
    <ligand>
        <name>ATP</name>
        <dbReference type="ChEBI" id="CHEBI:30616"/>
    </ligand>
</feature>
<comment type="pathway">
    <text evidence="10">Amino-acid biosynthesis; L-threonine biosynthesis; L-threonine from L-aspartate: step 1/5.</text>
</comment>
<keyword evidence="13" id="KW-1185">Reference proteome</keyword>
<dbReference type="KEGG" id="frx:F7310_09585"/>
<dbReference type="InterPro" id="IPR001341">
    <property type="entry name" value="Asp_kinase"/>
</dbReference>
<evidence type="ECO:0000256" key="10">
    <source>
        <dbReference type="RuleBase" id="RU004249"/>
    </source>
</evidence>
<evidence type="ECO:0000256" key="4">
    <source>
        <dbReference type="ARBA" id="ARBA00022741"/>
    </source>
</evidence>
<evidence type="ECO:0000313" key="12">
    <source>
        <dbReference type="EMBL" id="API87590.1"/>
    </source>
</evidence>
<dbReference type="PIRSF" id="PIRSF000726">
    <property type="entry name" value="Asp_kin"/>
    <property type="match status" value="1"/>
</dbReference>
<dbReference type="GO" id="GO:0009089">
    <property type="term" value="P:lysine biosynthetic process via diaminopimelate"/>
    <property type="evidence" value="ECO:0007669"/>
    <property type="project" value="UniProtKB-UniPathway"/>
</dbReference>
<sequence>MKKNISVAKFGGTSVGDIFAIQKCINIVKKNNDIAIVVVSAQAGVTNLLDKLLASNITDYKEIIVKLHGIIDPIVNDVGSIIKRHIEVLFSELDVLCLTLYQAKSQNLKLHAQILSFGERVSACIFNQALKNNNINSEYIDAKKIIKTQGCYIKAKPILENIARQAKKYLNDTIKIFVLEGFIGSNRQGETTVLGRGGSDYSAALVAEAIKANMLYIWTDVTGIYQADPKLIPKSQVIEKISFEEAIELANFGAKVLHPDTLQPVLRSNTKVFVGSTFWPDKGGTYIDNDKVNKNSMIKAVTERRKQTLINIKSLNQDISSIANQVFLVLKKYDLNAEIFKLTATNFSFVITQIDYVIEQLILKDLAQLREVEISLEHNLLLTAIIGNNLDKIPSLLNNISERLNPLNIKLSGYGATGKSLYLLSDNHNCLEMVYKELF</sequence>
<evidence type="ECO:0000256" key="1">
    <source>
        <dbReference type="ARBA" id="ARBA00004766"/>
    </source>
</evidence>
<evidence type="ECO:0000259" key="11">
    <source>
        <dbReference type="Pfam" id="PF00696"/>
    </source>
</evidence>
<dbReference type="Pfam" id="PF00696">
    <property type="entry name" value="AA_kinase"/>
    <property type="match status" value="1"/>
</dbReference>